<dbReference type="Proteomes" id="UP000284189">
    <property type="component" value="Unassembled WGS sequence"/>
</dbReference>
<evidence type="ECO:0000313" key="4">
    <source>
        <dbReference type="Proteomes" id="UP000284189"/>
    </source>
</evidence>
<evidence type="ECO:0000259" key="1">
    <source>
        <dbReference type="Pfam" id="PF10026"/>
    </source>
</evidence>
<protein>
    <recommendedName>
        <fullName evidence="1">DUF2268 domain-containing protein</fullName>
    </recommendedName>
</protein>
<name>A0A418N438_9FLAO</name>
<dbReference type="Proteomes" id="UP000321528">
    <property type="component" value="Unassembled WGS sequence"/>
</dbReference>
<reference evidence="3 5" key="2">
    <citation type="submission" date="2019-07" db="EMBL/GenBank/DDBJ databases">
        <title>Draft genome of two Muricauda strains isolated from deep sea.</title>
        <authorList>
            <person name="Sun C."/>
        </authorList>
    </citation>
    <scope>NUCLEOTIDE SEQUENCE [LARGE SCALE GENOMIC DNA]</scope>
    <source>
        <strain evidence="3 5">NH166</strain>
    </source>
</reference>
<feature type="domain" description="DUF2268" evidence="1">
    <location>
        <begin position="114"/>
        <end position="238"/>
    </location>
</feature>
<proteinExistence type="predicted"/>
<reference evidence="2 4" key="1">
    <citation type="submission" date="2018-08" db="EMBL/GenBank/DDBJ databases">
        <title>Proposal of Muricauda 72 sp.nov. and Muricauda NH166 sp.nov., isolated from seawater.</title>
        <authorList>
            <person name="Cheng H."/>
            <person name="Wu Y.-H."/>
            <person name="Guo L.-L."/>
            <person name="Xu X.-W."/>
        </authorList>
    </citation>
    <scope>NUCLEOTIDE SEQUENCE [LARGE SCALE GENOMIC DNA]</scope>
    <source>
        <strain evidence="2 4">NH166</strain>
    </source>
</reference>
<keyword evidence="5" id="KW-1185">Reference proteome</keyword>
<accession>A0A418N438</accession>
<dbReference type="OrthoDB" id="1421358at2"/>
<comment type="caution">
    <text evidence="2">The sequence shown here is derived from an EMBL/GenBank/DDBJ whole genome shotgun (WGS) entry which is preliminary data.</text>
</comment>
<evidence type="ECO:0000313" key="2">
    <source>
        <dbReference type="EMBL" id="RIV68657.1"/>
    </source>
</evidence>
<gene>
    <name evidence="2" type="ORF">D2U88_15815</name>
    <name evidence="3" type="ORF">FQ019_15640</name>
</gene>
<dbReference type="InterPro" id="IPR018728">
    <property type="entry name" value="DUF2268"/>
</dbReference>
<evidence type="ECO:0000313" key="3">
    <source>
        <dbReference type="EMBL" id="TXK00355.1"/>
    </source>
</evidence>
<evidence type="ECO:0000313" key="5">
    <source>
        <dbReference type="Proteomes" id="UP000321528"/>
    </source>
</evidence>
<dbReference type="RefSeq" id="WP_119641496.1">
    <property type="nucleotide sequence ID" value="NZ_QXFJ01000030.1"/>
</dbReference>
<sequence>MKSIKILLLFTTLLLINSCKNQPQPLGATITFKEEESSFTSEQKELIQEIITNSEVEIRALLPQLPDSITVTVEIVDWNLDVVGGVTGRTETNSPPFVAIQISEKYPGGVTAASQTALKHTIFHEFHHLSRGWAIQDNRYGPGIPIAAVNEGLAVVFSEEYTHQSMKADSPPEAAVAEQWMKEILALPIDANYQHWMFEHPDGRQSIGYRTGNYIIRKAMANSGKNVLELSKNTPDEIWNLVGHQQ</sequence>
<dbReference type="EMBL" id="VNWL01000029">
    <property type="protein sequence ID" value="TXK00355.1"/>
    <property type="molecule type" value="Genomic_DNA"/>
</dbReference>
<organism evidence="2 4">
    <name type="scientific">Flagellimonas aequoris</name>
    <dbReference type="NCBI Taxonomy" id="2306997"/>
    <lineage>
        <taxon>Bacteria</taxon>
        <taxon>Pseudomonadati</taxon>
        <taxon>Bacteroidota</taxon>
        <taxon>Flavobacteriia</taxon>
        <taxon>Flavobacteriales</taxon>
        <taxon>Flavobacteriaceae</taxon>
        <taxon>Flagellimonas</taxon>
    </lineage>
</organism>
<dbReference type="Pfam" id="PF10026">
    <property type="entry name" value="DUF2268"/>
    <property type="match status" value="1"/>
</dbReference>
<dbReference type="EMBL" id="QXFJ01000030">
    <property type="protein sequence ID" value="RIV68657.1"/>
    <property type="molecule type" value="Genomic_DNA"/>
</dbReference>
<dbReference type="AlphaFoldDB" id="A0A418N438"/>